<dbReference type="GO" id="GO:0004843">
    <property type="term" value="F:cysteine-type deubiquitinase activity"/>
    <property type="evidence" value="ECO:0007669"/>
    <property type="project" value="UniProtKB-UniRule"/>
</dbReference>
<dbReference type="PROSITE" id="PS00972">
    <property type="entry name" value="USP_1"/>
    <property type="match status" value="1"/>
</dbReference>
<dbReference type="SUPFAM" id="SSF54001">
    <property type="entry name" value="Cysteine proteinases"/>
    <property type="match status" value="1"/>
</dbReference>
<dbReference type="Proteomes" id="UP001374579">
    <property type="component" value="Unassembled WGS sequence"/>
</dbReference>
<dbReference type="EMBL" id="JBAMIC010000007">
    <property type="protein sequence ID" value="KAK7105706.1"/>
    <property type="molecule type" value="Genomic_DNA"/>
</dbReference>
<feature type="domain" description="USP" evidence="4">
    <location>
        <begin position="304"/>
        <end position="641"/>
    </location>
</feature>
<evidence type="ECO:0000256" key="2">
    <source>
        <dbReference type="RuleBase" id="RU366025"/>
    </source>
</evidence>
<dbReference type="InterPro" id="IPR038765">
    <property type="entry name" value="Papain-like_cys_pep_sf"/>
</dbReference>
<comment type="catalytic activity">
    <reaction evidence="1 2">
        <text>Thiol-dependent hydrolysis of ester, thioester, amide, peptide and isopeptide bonds formed by the C-terminal Gly of ubiquitin (a 76-residue protein attached to proteins as an intracellular targeting signal).</text>
        <dbReference type="EC" id="3.4.19.12"/>
    </reaction>
</comment>
<evidence type="ECO:0000313" key="6">
    <source>
        <dbReference type="Proteomes" id="UP001374579"/>
    </source>
</evidence>
<feature type="compositionally biased region" description="Basic and acidic residues" evidence="3">
    <location>
        <begin position="191"/>
        <end position="200"/>
    </location>
</feature>
<keyword evidence="2" id="KW-0833">Ubl conjugation pathway</keyword>
<evidence type="ECO:0000256" key="3">
    <source>
        <dbReference type="SAM" id="MobiDB-lite"/>
    </source>
</evidence>
<dbReference type="InterPro" id="IPR001394">
    <property type="entry name" value="Peptidase_C19_UCH"/>
</dbReference>
<dbReference type="GO" id="GO:0016579">
    <property type="term" value="P:protein deubiquitination"/>
    <property type="evidence" value="ECO:0007669"/>
    <property type="project" value="InterPro"/>
</dbReference>
<dbReference type="Pfam" id="PF00443">
    <property type="entry name" value="UCH"/>
    <property type="match status" value="1"/>
</dbReference>
<comment type="similarity">
    <text evidence="2">Belongs to the peptidase C19 family.</text>
</comment>
<evidence type="ECO:0000313" key="5">
    <source>
        <dbReference type="EMBL" id="KAK7105706.1"/>
    </source>
</evidence>
<feature type="compositionally biased region" description="Polar residues" evidence="3">
    <location>
        <begin position="28"/>
        <end position="56"/>
    </location>
</feature>
<evidence type="ECO:0000259" key="4">
    <source>
        <dbReference type="PROSITE" id="PS50235"/>
    </source>
</evidence>
<keyword evidence="2" id="KW-0645">Protease</keyword>
<dbReference type="PROSITE" id="PS00973">
    <property type="entry name" value="USP_2"/>
    <property type="match status" value="1"/>
</dbReference>
<dbReference type="PANTHER" id="PTHR21646">
    <property type="entry name" value="UBIQUITIN CARBOXYL-TERMINAL HYDROLASE"/>
    <property type="match status" value="1"/>
</dbReference>
<feature type="compositionally biased region" description="Polar residues" evidence="3">
    <location>
        <begin position="128"/>
        <end position="144"/>
    </location>
</feature>
<dbReference type="InterPro" id="IPR018200">
    <property type="entry name" value="USP_CS"/>
</dbReference>
<evidence type="ECO:0000256" key="1">
    <source>
        <dbReference type="ARBA" id="ARBA00000707"/>
    </source>
</evidence>
<keyword evidence="2" id="KW-0788">Thiol protease</keyword>
<dbReference type="GO" id="GO:0006508">
    <property type="term" value="P:proteolysis"/>
    <property type="evidence" value="ECO:0007669"/>
    <property type="project" value="UniProtKB-KW"/>
</dbReference>
<dbReference type="Gene3D" id="3.90.70.10">
    <property type="entry name" value="Cysteine proteinases"/>
    <property type="match status" value="1"/>
</dbReference>
<dbReference type="PANTHER" id="PTHR21646:SF23">
    <property type="entry name" value="UBIQUITIN CARBOXYL-TERMINAL HYDROLASE USP2"/>
    <property type="match status" value="1"/>
</dbReference>
<dbReference type="InterPro" id="IPR028889">
    <property type="entry name" value="USP"/>
</dbReference>
<proteinExistence type="inferred from homology"/>
<protein>
    <recommendedName>
        <fullName evidence="2">Ubiquitin carboxyl-terminal hydrolase</fullName>
        <ecNumber evidence="2">3.4.19.12</ecNumber>
    </recommendedName>
</protein>
<dbReference type="InterPro" id="IPR050185">
    <property type="entry name" value="Ub_carboxyl-term_hydrolase"/>
</dbReference>
<reference evidence="5 6" key="1">
    <citation type="submission" date="2024-02" db="EMBL/GenBank/DDBJ databases">
        <title>Chromosome-scale genome assembly of the rough periwinkle Littorina saxatilis.</title>
        <authorList>
            <person name="De Jode A."/>
            <person name="Faria R."/>
            <person name="Formenti G."/>
            <person name="Sims Y."/>
            <person name="Smith T.P."/>
            <person name="Tracey A."/>
            <person name="Wood J.M.D."/>
            <person name="Zagrodzka Z.B."/>
            <person name="Johannesson K."/>
            <person name="Butlin R.K."/>
            <person name="Leder E.H."/>
        </authorList>
    </citation>
    <scope>NUCLEOTIDE SEQUENCE [LARGE SCALE GENOMIC DNA]</scope>
    <source>
        <strain evidence="5">Snail1</strain>
        <tissue evidence="5">Muscle</tissue>
    </source>
</reference>
<name>A0AAN9GEY5_9CAEN</name>
<organism evidence="5 6">
    <name type="scientific">Littorina saxatilis</name>
    <dbReference type="NCBI Taxonomy" id="31220"/>
    <lineage>
        <taxon>Eukaryota</taxon>
        <taxon>Metazoa</taxon>
        <taxon>Spiralia</taxon>
        <taxon>Lophotrochozoa</taxon>
        <taxon>Mollusca</taxon>
        <taxon>Gastropoda</taxon>
        <taxon>Caenogastropoda</taxon>
        <taxon>Littorinimorpha</taxon>
        <taxon>Littorinoidea</taxon>
        <taxon>Littorinidae</taxon>
        <taxon>Littorina</taxon>
    </lineage>
</organism>
<feature type="compositionally biased region" description="Low complexity" evidence="3">
    <location>
        <begin position="282"/>
        <end position="291"/>
    </location>
</feature>
<accession>A0AAN9GEY5</accession>
<feature type="compositionally biased region" description="Basic and acidic residues" evidence="3">
    <location>
        <begin position="268"/>
        <end position="278"/>
    </location>
</feature>
<keyword evidence="6" id="KW-1185">Reference proteome</keyword>
<dbReference type="CDD" id="cd02674">
    <property type="entry name" value="Peptidase_C19R"/>
    <property type="match status" value="1"/>
</dbReference>
<sequence>MPTASAALRGGSTYATTYGSSYSTSSTIGRSNSATRRSSLSNGYGTSTNATSQYRTSRPLPTGPGPLDRHGRKLDGFSVTGLDTATRRARASPVGGGLSSTRSGPLKADHSTGYTASTRYNGLDRTSDYLSGTSTLNRKNSTSGLDPLPYHTTTTTTTTTSGNRLSGRRSSSLANLRLDDEPSSSVYSRAHHYDSEDRVGQRPSSRRGSRYNDDILGTTPRVGKTVGMSSEDKKESVVGGRLRYTPSASRESSPGTSNGIGTGNRGRQFGEARDEQSRSKCSSTSSSSSTSVNGKSFHRDGGKVGLRNLGNTCFMNSVLQCLSNTKPLLEWLLSDGYLLDINTTTSGMKGALIKAFANMTKSLWKESASESYVSPNAFKTQIQKFASRFMGYAQQDAQEFLRYLLEGIHEDVNRVTQKPKPVILDDNRLDSKHDRDKAKEYWNAYLTRDNSHILDIFVGQLKSELKFAECGHRSVTFDPFWDLSLPIPSRSRSSELSLDDCLRLFMKEEELEAEERPMCTKCKVRRSCTKSFSIHRFPQILVFHLKRFSQERYGRKLSTLVDFPVKGLKLTDYSSEGGQKVTYDLYAVSDHSGGVHSGHYTAICKNPYSGEWHTFNDTQVSPARSNQAVSSEAYILFYELTSPAGRL</sequence>
<dbReference type="AlphaFoldDB" id="A0AAN9GEY5"/>
<feature type="compositionally biased region" description="Low complexity" evidence="3">
    <location>
        <begin position="152"/>
        <end position="176"/>
    </location>
</feature>
<dbReference type="FunFam" id="3.90.70.10:FF:000083">
    <property type="entry name" value="Uncharacterized protein, isoform B"/>
    <property type="match status" value="1"/>
</dbReference>
<dbReference type="PROSITE" id="PS50235">
    <property type="entry name" value="USP_3"/>
    <property type="match status" value="1"/>
</dbReference>
<gene>
    <name evidence="5" type="ORF">V1264_017050</name>
</gene>
<feature type="compositionally biased region" description="Low complexity" evidence="3">
    <location>
        <begin position="10"/>
        <end position="27"/>
    </location>
</feature>
<feature type="compositionally biased region" description="Polar residues" evidence="3">
    <location>
        <begin position="246"/>
        <end position="257"/>
    </location>
</feature>
<keyword evidence="2" id="KW-0378">Hydrolase</keyword>
<feature type="region of interest" description="Disordered" evidence="3">
    <location>
        <begin position="1"/>
        <end position="301"/>
    </location>
</feature>
<comment type="caution">
    <text evidence="5">The sequence shown here is derived from an EMBL/GenBank/DDBJ whole genome shotgun (WGS) entry which is preliminary data.</text>
</comment>
<dbReference type="EC" id="3.4.19.12" evidence="2"/>